<dbReference type="Proteomes" id="UP001149165">
    <property type="component" value="Unassembled WGS sequence"/>
</dbReference>
<proteinExistence type="predicted"/>
<name>A0A9W9FIH4_9EURO</name>
<sequence>MSINPPNDCENGDPRDVTVEEQRPGFKRFKPKVAMKDSREVAHNARKKALANLLEPLLGDGAEAIVLLCWGKEHECSVVPVSISDSADETVIWREIKQAWRSRGGWWRRHICFPGVKCVDLIEVSLAGMNLRAHNSSRGAVGFVGMYTGKDLQNEKERLKHIIKNTEEQDYGCQYNLSTGQVECFATCVSEMIDVKCPEKARFEAQRQLENLETHQLMRLAFSNPELSSLNDFLRGEHVVYGHRSVSRKRITPRTLSDVKT</sequence>
<reference evidence="1" key="1">
    <citation type="submission" date="2022-11" db="EMBL/GenBank/DDBJ databases">
        <authorList>
            <person name="Petersen C."/>
        </authorList>
    </citation>
    <scope>NUCLEOTIDE SEQUENCE</scope>
    <source>
        <strain evidence="1">IBT 30069</strain>
    </source>
</reference>
<dbReference type="AlphaFoldDB" id="A0A9W9FIH4"/>
<organism evidence="1 2">
    <name type="scientific">Penicillium angulare</name>
    <dbReference type="NCBI Taxonomy" id="116970"/>
    <lineage>
        <taxon>Eukaryota</taxon>
        <taxon>Fungi</taxon>
        <taxon>Dikarya</taxon>
        <taxon>Ascomycota</taxon>
        <taxon>Pezizomycotina</taxon>
        <taxon>Eurotiomycetes</taxon>
        <taxon>Eurotiomycetidae</taxon>
        <taxon>Eurotiales</taxon>
        <taxon>Aspergillaceae</taxon>
        <taxon>Penicillium</taxon>
    </lineage>
</organism>
<evidence type="ECO:0000313" key="2">
    <source>
        <dbReference type="Proteomes" id="UP001149165"/>
    </source>
</evidence>
<dbReference type="EMBL" id="JAPQKH010000004">
    <property type="protein sequence ID" value="KAJ5100764.1"/>
    <property type="molecule type" value="Genomic_DNA"/>
</dbReference>
<comment type="caution">
    <text evidence="1">The sequence shown here is derived from an EMBL/GenBank/DDBJ whole genome shotgun (WGS) entry which is preliminary data.</text>
</comment>
<accession>A0A9W9FIH4</accession>
<protein>
    <submittedName>
        <fullName evidence="1">Uncharacterized protein</fullName>
    </submittedName>
</protein>
<dbReference type="OrthoDB" id="4365826at2759"/>
<gene>
    <name evidence="1" type="ORF">N7456_006816</name>
</gene>
<keyword evidence="2" id="KW-1185">Reference proteome</keyword>
<evidence type="ECO:0000313" key="1">
    <source>
        <dbReference type="EMBL" id="KAJ5100764.1"/>
    </source>
</evidence>
<reference evidence="1" key="2">
    <citation type="journal article" date="2023" name="IMA Fungus">
        <title>Comparative genomic study of the Penicillium genus elucidates a diverse pangenome and 15 lateral gene transfer events.</title>
        <authorList>
            <person name="Petersen C."/>
            <person name="Sorensen T."/>
            <person name="Nielsen M.R."/>
            <person name="Sondergaard T.E."/>
            <person name="Sorensen J.L."/>
            <person name="Fitzpatrick D.A."/>
            <person name="Frisvad J.C."/>
            <person name="Nielsen K.L."/>
        </authorList>
    </citation>
    <scope>NUCLEOTIDE SEQUENCE</scope>
    <source>
        <strain evidence="1">IBT 30069</strain>
    </source>
</reference>